<keyword evidence="3" id="KW-1185">Reference proteome</keyword>
<feature type="compositionally biased region" description="Polar residues" evidence="1">
    <location>
        <begin position="58"/>
        <end position="70"/>
    </location>
</feature>
<name>A0ABV5TTW6_9ACTN</name>
<proteinExistence type="predicted"/>
<reference evidence="2 3" key="1">
    <citation type="submission" date="2024-09" db="EMBL/GenBank/DDBJ databases">
        <authorList>
            <person name="Sun Q."/>
            <person name="Mori K."/>
        </authorList>
    </citation>
    <scope>NUCLEOTIDE SEQUENCE [LARGE SCALE GENOMIC DNA]</scope>
    <source>
        <strain evidence="2 3">JCM 3028</strain>
    </source>
</reference>
<feature type="region of interest" description="Disordered" evidence="1">
    <location>
        <begin position="58"/>
        <end position="87"/>
    </location>
</feature>
<organism evidence="2 3">
    <name type="scientific">Streptosporangium vulgare</name>
    <dbReference type="NCBI Taxonomy" id="46190"/>
    <lineage>
        <taxon>Bacteria</taxon>
        <taxon>Bacillati</taxon>
        <taxon>Actinomycetota</taxon>
        <taxon>Actinomycetes</taxon>
        <taxon>Streptosporangiales</taxon>
        <taxon>Streptosporangiaceae</taxon>
        <taxon>Streptosporangium</taxon>
    </lineage>
</organism>
<gene>
    <name evidence="2" type="ORF">ACFFRH_40035</name>
</gene>
<comment type="caution">
    <text evidence="2">The sequence shown here is derived from an EMBL/GenBank/DDBJ whole genome shotgun (WGS) entry which is preliminary data.</text>
</comment>
<evidence type="ECO:0000313" key="3">
    <source>
        <dbReference type="Proteomes" id="UP001589610"/>
    </source>
</evidence>
<dbReference type="EMBL" id="JBHMBS010000037">
    <property type="protein sequence ID" value="MFB9681706.1"/>
    <property type="molecule type" value="Genomic_DNA"/>
</dbReference>
<dbReference type="Proteomes" id="UP001589610">
    <property type="component" value="Unassembled WGS sequence"/>
</dbReference>
<evidence type="ECO:0000313" key="2">
    <source>
        <dbReference type="EMBL" id="MFB9681706.1"/>
    </source>
</evidence>
<protein>
    <submittedName>
        <fullName evidence="2">Uncharacterized protein</fullName>
    </submittedName>
</protein>
<evidence type="ECO:0000256" key="1">
    <source>
        <dbReference type="SAM" id="MobiDB-lite"/>
    </source>
</evidence>
<dbReference type="RefSeq" id="WP_386162905.1">
    <property type="nucleotide sequence ID" value="NZ_JBHMBS010000037.1"/>
</dbReference>
<sequence length="87" mass="9488">MVGLVFGLAAGLTLGNHHAWPAYTIAVRRLAKKEHLLRKLMAFLDDAHRLGPLRIIGPSTSFATPNSKTASPLYPHRAASPQHQDPN</sequence>
<accession>A0ABV5TTW6</accession>